<dbReference type="Pfam" id="PF01636">
    <property type="entry name" value="APH"/>
    <property type="match status" value="1"/>
</dbReference>
<evidence type="ECO:0000313" key="2">
    <source>
        <dbReference type="EMBL" id="GAA4990866.1"/>
    </source>
</evidence>
<dbReference type="RefSeq" id="WP_345713465.1">
    <property type="nucleotide sequence ID" value="NZ_BAABIL010000513.1"/>
</dbReference>
<feature type="domain" description="Aminoglycoside phosphotransferase" evidence="1">
    <location>
        <begin position="25"/>
        <end position="225"/>
    </location>
</feature>
<dbReference type="InterPro" id="IPR051678">
    <property type="entry name" value="AGP_Transferase"/>
</dbReference>
<dbReference type="Proteomes" id="UP001501195">
    <property type="component" value="Unassembled WGS sequence"/>
</dbReference>
<dbReference type="SUPFAM" id="SSF56112">
    <property type="entry name" value="Protein kinase-like (PK-like)"/>
    <property type="match status" value="1"/>
</dbReference>
<protein>
    <recommendedName>
        <fullName evidence="1">Aminoglycoside phosphotransferase domain-containing protein</fullName>
    </recommendedName>
</protein>
<organism evidence="2 3">
    <name type="scientific">Kineococcus glutinatus</name>
    <dbReference type="NCBI Taxonomy" id="1070872"/>
    <lineage>
        <taxon>Bacteria</taxon>
        <taxon>Bacillati</taxon>
        <taxon>Actinomycetota</taxon>
        <taxon>Actinomycetes</taxon>
        <taxon>Kineosporiales</taxon>
        <taxon>Kineosporiaceae</taxon>
        <taxon>Kineococcus</taxon>
    </lineage>
</organism>
<evidence type="ECO:0000313" key="3">
    <source>
        <dbReference type="Proteomes" id="UP001501195"/>
    </source>
</evidence>
<dbReference type="Gene3D" id="3.30.200.20">
    <property type="entry name" value="Phosphorylase Kinase, domain 1"/>
    <property type="match status" value="1"/>
</dbReference>
<sequence>MPLSAVEVAVRALGVHAPHLRQEDVTLLGSGVDNTAFRCGDVVVRVASGRSTRQEAQLLAVLGSRVSIPVPAPLFTDEGLGVLAYPLLPGRALLGRTPPAGAARQLGAFLTELHSVDASMLASLVEEEPADPREWLEDLTGPEQLLARVRASVPAPGDRHVLAHADLGAEHLLEDGGALTGVLDWSDAAITDPAVDFARLYRDFGPRFLREVLDAYGLQPPDAAAMARIEFFARCAALEDLAFARASGRREYAAAVGTSTGWLFPGARLD</sequence>
<accession>A0ABP9I7M8</accession>
<dbReference type="EMBL" id="BAABIL010000513">
    <property type="protein sequence ID" value="GAA4990866.1"/>
    <property type="molecule type" value="Genomic_DNA"/>
</dbReference>
<dbReference type="Gene3D" id="3.90.1200.10">
    <property type="match status" value="1"/>
</dbReference>
<dbReference type="PANTHER" id="PTHR21310:SF15">
    <property type="entry name" value="AMINOGLYCOSIDE PHOSPHOTRANSFERASE DOMAIN-CONTAINING PROTEIN"/>
    <property type="match status" value="1"/>
</dbReference>
<dbReference type="PANTHER" id="PTHR21310">
    <property type="entry name" value="AMINOGLYCOSIDE PHOSPHOTRANSFERASE-RELATED-RELATED"/>
    <property type="match status" value="1"/>
</dbReference>
<name>A0ABP9I7M8_9ACTN</name>
<proteinExistence type="predicted"/>
<dbReference type="InterPro" id="IPR002575">
    <property type="entry name" value="Aminoglycoside_PTrfase"/>
</dbReference>
<reference evidence="3" key="1">
    <citation type="journal article" date="2019" name="Int. J. Syst. Evol. Microbiol.">
        <title>The Global Catalogue of Microorganisms (GCM) 10K type strain sequencing project: providing services to taxonomists for standard genome sequencing and annotation.</title>
        <authorList>
            <consortium name="The Broad Institute Genomics Platform"/>
            <consortium name="The Broad Institute Genome Sequencing Center for Infectious Disease"/>
            <person name="Wu L."/>
            <person name="Ma J."/>
        </authorList>
    </citation>
    <scope>NUCLEOTIDE SEQUENCE [LARGE SCALE GENOMIC DNA]</scope>
    <source>
        <strain evidence="3">JCM 18126</strain>
    </source>
</reference>
<evidence type="ECO:0000259" key="1">
    <source>
        <dbReference type="Pfam" id="PF01636"/>
    </source>
</evidence>
<gene>
    <name evidence="2" type="ORF">GCM10023225_29680</name>
</gene>
<comment type="caution">
    <text evidence="2">The sequence shown here is derived from an EMBL/GenBank/DDBJ whole genome shotgun (WGS) entry which is preliminary data.</text>
</comment>
<keyword evidence="3" id="KW-1185">Reference proteome</keyword>
<dbReference type="InterPro" id="IPR011009">
    <property type="entry name" value="Kinase-like_dom_sf"/>
</dbReference>